<keyword evidence="1" id="KW-0732">Signal</keyword>
<sequence length="66" mass="7747">MSKKRMVLISFIIRSSFVLHLLAVCRDEVFFAEVNGEFTCELAEHCYSGVDDRVTFMRMEIIIRSR</sequence>
<dbReference type="AlphaFoldDB" id="A0A0K9NVD2"/>
<dbReference type="InterPro" id="IPR015946">
    <property type="entry name" value="KH_dom-like_a/b"/>
</dbReference>
<evidence type="ECO:0008006" key="4">
    <source>
        <dbReference type="Google" id="ProtNLM"/>
    </source>
</evidence>
<gene>
    <name evidence="2" type="ORF">ZOSMA_57G00550</name>
</gene>
<protein>
    <recommendedName>
        <fullName evidence="4">Secreted protein</fullName>
    </recommendedName>
</protein>
<feature type="chain" id="PRO_5005527076" description="Secreted protein" evidence="1">
    <location>
        <begin position="28"/>
        <end position="66"/>
    </location>
</feature>
<evidence type="ECO:0000256" key="1">
    <source>
        <dbReference type="SAM" id="SignalP"/>
    </source>
</evidence>
<organism evidence="2 3">
    <name type="scientific">Zostera marina</name>
    <name type="common">Eelgrass</name>
    <dbReference type="NCBI Taxonomy" id="29655"/>
    <lineage>
        <taxon>Eukaryota</taxon>
        <taxon>Viridiplantae</taxon>
        <taxon>Streptophyta</taxon>
        <taxon>Embryophyta</taxon>
        <taxon>Tracheophyta</taxon>
        <taxon>Spermatophyta</taxon>
        <taxon>Magnoliopsida</taxon>
        <taxon>Liliopsida</taxon>
        <taxon>Zosteraceae</taxon>
        <taxon>Zostera</taxon>
    </lineage>
</organism>
<name>A0A0K9NVD2_ZOSMR</name>
<evidence type="ECO:0000313" key="3">
    <source>
        <dbReference type="Proteomes" id="UP000036987"/>
    </source>
</evidence>
<feature type="signal peptide" evidence="1">
    <location>
        <begin position="1"/>
        <end position="27"/>
    </location>
</feature>
<accession>A0A0K9NVD2</accession>
<reference evidence="3" key="1">
    <citation type="journal article" date="2016" name="Nature">
        <title>The genome of the seagrass Zostera marina reveals angiosperm adaptation to the sea.</title>
        <authorList>
            <person name="Olsen J.L."/>
            <person name="Rouze P."/>
            <person name="Verhelst B."/>
            <person name="Lin Y.-C."/>
            <person name="Bayer T."/>
            <person name="Collen J."/>
            <person name="Dattolo E."/>
            <person name="De Paoli E."/>
            <person name="Dittami S."/>
            <person name="Maumus F."/>
            <person name="Michel G."/>
            <person name="Kersting A."/>
            <person name="Lauritano C."/>
            <person name="Lohaus R."/>
            <person name="Toepel M."/>
            <person name="Tonon T."/>
            <person name="Vanneste K."/>
            <person name="Amirebrahimi M."/>
            <person name="Brakel J."/>
            <person name="Bostroem C."/>
            <person name="Chovatia M."/>
            <person name="Grimwood J."/>
            <person name="Jenkins J.W."/>
            <person name="Jueterbock A."/>
            <person name="Mraz A."/>
            <person name="Stam W.T."/>
            <person name="Tice H."/>
            <person name="Bornberg-Bauer E."/>
            <person name="Green P.J."/>
            <person name="Pearson G.A."/>
            <person name="Procaccini G."/>
            <person name="Duarte C.M."/>
            <person name="Schmutz J."/>
            <person name="Reusch T.B.H."/>
            <person name="Van de Peer Y."/>
        </authorList>
    </citation>
    <scope>NUCLEOTIDE SEQUENCE [LARGE SCALE GENOMIC DNA]</scope>
    <source>
        <strain evidence="3">cv. Finnish</strain>
    </source>
</reference>
<dbReference type="EMBL" id="LFYR01001587">
    <property type="protein sequence ID" value="KMZ60719.1"/>
    <property type="molecule type" value="Genomic_DNA"/>
</dbReference>
<dbReference type="Gene3D" id="3.30.300.20">
    <property type="match status" value="1"/>
</dbReference>
<dbReference type="Proteomes" id="UP000036987">
    <property type="component" value="Unassembled WGS sequence"/>
</dbReference>
<comment type="caution">
    <text evidence="2">The sequence shown here is derived from an EMBL/GenBank/DDBJ whole genome shotgun (WGS) entry which is preliminary data.</text>
</comment>
<proteinExistence type="predicted"/>
<evidence type="ECO:0000313" key="2">
    <source>
        <dbReference type="EMBL" id="KMZ60719.1"/>
    </source>
</evidence>
<keyword evidence="3" id="KW-1185">Reference proteome</keyword>